<dbReference type="GO" id="GO:0005730">
    <property type="term" value="C:nucleolus"/>
    <property type="evidence" value="ECO:0007669"/>
    <property type="project" value="TreeGrafter"/>
</dbReference>
<dbReference type="Pfam" id="PF15459">
    <property type="entry name" value="RRP14"/>
    <property type="match status" value="1"/>
</dbReference>
<dbReference type="InterPro" id="IPR007019">
    <property type="entry name" value="SURF6"/>
</dbReference>
<feature type="compositionally biased region" description="Polar residues" evidence="4">
    <location>
        <begin position="930"/>
        <end position="941"/>
    </location>
</feature>
<feature type="compositionally biased region" description="Acidic residues" evidence="4">
    <location>
        <begin position="774"/>
        <end position="788"/>
    </location>
</feature>
<dbReference type="GO" id="GO:0003677">
    <property type="term" value="F:DNA binding"/>
    <property type="evidence" value="ECO:0007669"/>
    <property type="project" value="TreeGrafter"/>
</dbReference>
<feature type="region of interest" description="Disordered" evidence="4">
    <location>
        <begin position="1029"/>
        <end position="1074"/>
    </location>
</feature>
<dbReference type="GO" id="GO:0003723">
    <property type="term" value="F:RNA binding"/>
    <property type="evidence" value="ECO:0007669"/>
    <property type="project" value="TreeGrafter"/>
</dbReference>
<feature type="compositionally biased region" description="Basic residues" evidence="4">
    <location>
        <begin position="1165"/>
        <end position="1177"/>
    </location>
</feature>
<evidence type="ECO:0000259" key="7">
    <source>
        <dbReference type="Pfam" id="PF15459"/>
    </source>
</evidence>
<feature type="compositionally biased region" description="Basic residues" evidence="4">
    <location>
        <begin position="884"/>
        <end position="894"/>
    </location>
</feature>
<comment type="subcellular location">
    <subcellularLocation>
        <location evidence="1">Nucleus</location>
    </subcellularLocation>
</comment>
<dbReference type="STRING" id="1330021.A0A367LAX1"/>
<feature type="compositionally biased region" description="Basic and acidic residues" evidence="4">
    <location>
        <begin position="1124"/>
        <end position="1136"/>
    </location>
</feature>
<gene>
    <name evidence="8" type="ORF">L249_7505</name>
</gene>
<evidence type="ECO:0000256" key="4">
    <source>
        <dbReference type="SAM" id="MobiDB-lite"/>
    </source>
</evidence>
<feature type="domain" description="Ribosomal RNA-processing protein 14/surfeit locus protein 6 C-terminal" evidence="5">
    <location>
        <begin position="1024"/>
        <end position="1212"/>
    </location>
</feature>
<feature type="compositionally biased region" description="Basic and acidic residues" evidence="4">
    <location>
        <begin position="627"/>
        <end position="661"/>
    </location>
</feature>
<organism evidence="8 9">
    <name type="scientific">Ophiocordyceps polyrhachis-furcata BCC 54312</name>
    <dbReference type="NCBI Taxonomy" id="1330021"/>
    <lineage>
        <taxon>Eukaryota</taxon>
        <taxon>Fungi</taxon>
        <taxon>Dikarya</taxon>
        <taxon>Ascomycota</taxon>
        <taxon>Pezizomycotina</taxon>
        <taxon>Sordariomycetes</taxon>
        <taxon>Hypocreomycetidae</taxon>
        <taxon>Hypocreales</taxon>
        <taxon>Ophiocordycipitaceae</taxon>
        <taxon>Ophiocordyceps</taxon>
    </lineage>
</organism>
<sequence length="1248" mass="139085">MSGSTMAFDPSSGQVFLEWTVPGQPSDGQVDWYAKRRWPLRRDDAIRGQHHGPRSLTDMAMSSVIQNIDMIPAEFFKHLPRHILKRIRKILDPEGGSLREWKIFSKYLLDEEGNNDTEHYLYRLIIAEPREELACYTRPMSSASVDFITHLVIGHGCDFRANELVRLAKMPNLGALEFKATDGASPLSDRLIRGWAEVKDCFPVLRLLRIYGRAEVTQKSLGWVSKFPSLIMYDVLGERKKWRNKRALAAKHGWDIDDHGDTATRDQDWMWRYMRMLSPLERSSESSREPAGPVEDYLRMLLDNPRRHVRFVPVGKAPSLMSYLTDLSMMAQGMEQDMMLPTSGLKYYDSWGFWLYALAGQLIQDEDLKGYSTTPSMQAVKGDCLLPSRPFATLALGDHFGDLSSSNCPLTFIRRAIRDSARDGRDEERAETESEQPIPGGKHFSRSLQPVDADGNQVSMWSTGSRNGSDKDDDQDSDSENSSEEDDDDEKGAGPSKPSAADNNRDDRKALKKARKEAAIAKQKARHVEVGDLPSSDDESSDDDANGGGDMPANPNHSKAARNMAKGDVDEITEGVQKMGAPASRREREAVEAAAAKERYMKLQAQGKTDEAKADLARLKLIREQREAEAARRQAEKEEKEEQDKARRAEVEAREAKKREAAAGPKKGGHYCNQDKLPYRMENLVEQSMEDSLLQDRLREHAKAFDGLLSLIPAKTYYGQETSEEGNQKKKKSKKEAAAARRGKLDPDSELNRNAKEVMDERANNKRKLREMQQQDEDDGEEDEDAAEDTDHSGDSFEPVDGIEAEKPAEGLRMKKPSKKQKKMEDDSHIHSAQPTQKLSRKEEKRAAKRERKAEKKAEKKKAKREEQASSAAPESHAAPLGSKTKKKNKKKQKKDSAVDDDDDVAASEPRVLPTPPDTSDAQPKAEGPASSQEDGGAQNTSSSPSESQAHSPVFDTEEAAASTADVSAESATTSISSAAEKSKQVKIPADTTTLRARLAARIQALRAARKADGPDGKPIRTRQELIEARRSKQAQRKAHKLEVRRQAKLEEAQRREEALASNSPGVASPAGVDLGENLSFGRVVFGDGTQASRDLSYVLQKSKRKGPSDPKTALLKVQGQKKRLAELEPEKRADLTDKDTWLTARRRVEGDKIRDDEATLKKAVRRKEAAKKKSKKAWRERTQGVELAQKERQKKREGNIQKRRDDKVLGKAGKKKKKAASSGAGKKSKAGRPGFEGSFGVGGGRKK</sequence>
<evidence type="ECO:0000313" key="8">
    <source>
        <dbReference type="EMBL" id="RCI11392.1"/>
    </source>
</evidence>
<feature type="region of interest" description="Disordered" evidence="4">
    <location>
        <begin position="1099"/>
        <end position="1136"/>
    </location>
</feature>
<dbReference type="Proteomes" id="UP000253664">
    <property type="component" value="Unassembled WGS sequence"/>
</dbReference>
<feature type="region of interest" description="Disordered" evidence="4">
    <location>
        <begin position="627"/>
        <end position="674"/>
    </location>
</feature>
<feature type="compositionally biased region" description="Low complexity" evidence="4">
    <location>
        <begin position="942"/>
        <end position="952"/>
    </location>
</feature>
<evidence type="ECO:0008006" key="10">
    <source>
        <dbReference type="Google" id="ProtNLM"/>
    </source>
</evidence>
<feature type="compositionally biased region" description="Basic and acidic residues" evidence="4">
    <location>
        <begin position="420"/>
        <end position="432"/>
    </location>
</feature>
<feature type="region of interest" description="Disordered" evidence="4">
    <location>
        <begin position="420"/>
        <end position="594"/>
    </location>
</feature>
<dbReference type="Pfam" id="PF04935">
    <property type="entry name" value="SURF6"/>
    <property type="match status" value="1"/>
</dbReference>
<feature type="compositionally biased region" description="Low complexity" evidence="4">
    <location>
        <begin position="1221"/>
        <end position="1237"/>
    </location>
</feature>
<evidence type="ECO:0000256" key="3">
    <source>
        <dbReference type="ARBA" id="ARBA00023242"/>
    </source>
</evidence>
<evidence type="ECO:0000313" key="9">
    <source>
        <dbReference type="Proteomes" id="UP000253664"/>
    </source>
</evidence>
<dbReference type="InterPro" id="IPR029190">
    <property type="entry name" value="Rrp14/SURF6_C"/>
</dbReference>
<proteinExistence type="inferred from homology"/>
<dbReference type="GO" id="GO:0042273">
    <property type="term" value="P:ribosomal large subunit biogenesis"/>
    <property type="evidence" value="ECO:0007669"/>
    <property type="project" value="TreeGrafter"/>
</dbReference>
<dbReference type="Pfam" id="PF10252">
    <property type="entry name" value="PP28"/>
    <property type="match status" value="1"/>
</dbReference>
<name>A0A367LAX1_9HYPO</name>
<keyword evidence="3" id="KW-0539">Nucleus</keyword>
<feature type="compositionally biased region" description="Gly residues" evidence="4">
    <location>
        <begin position="1238"/>
        <end position="1248"/>
    </location>
</feature>
<keyword evidence="9" id="KW-1185">Reference proteome</keyword>
<dbReference type="GO" id="GO:0042274">
    <property type="term" value="P:ribosomal small subunit biogenesis"/>
    <property type="evidence" value="ECO:0007669"/>
    <property type="project" value="TreeGrafter"/>
</dbReference>
<feature type="compositionally biased region" description="Low complexity" evidence="4">
    <location>
        <begin position="968"/>
        <end position="980"/>
    </location>
</feature>
<evidence type="ECO:0000256" key="2">
    <source>
        <dbReference type="ARBA" id="ARBA00005904"/>
    </source>
</evidence>
<feature type="compositionally biased region" description="Basic and acidic residues" evidence="4">
    <location>
        <begin position="1041"/>
        <end position="1059"/>
    </location>
</feature>
<feature type="compositionally biased region" description="Basic and acidic residues" evidence="4">
    <location>
        <begin position="804"/>
        <end position="813"/>
    </location>
</feature>
<feature type="compositionally biased region" description="Basic and acidic residues" evidence="4">
    <location>
        <begin position="735"/>
        <end position="764"/>
    </location>
</feature>
<dbReference type="InterPro" id="IPR029188">
    <property type="entry name" value="Rrp14_N"/>
</dbReference>
<feature type="compositionally biased region" description="Basic and acidic residues" evidence="4">
    <location>
        <begin position="584"/>
        <end position="594"/>
    </location>
</feature>
<feature type="region of interest" description="Disordered" evidence="4">
    <location>
        <begin position="1165"/>
        <end position="1248"/>
    </location>
</feature>
<feature type="compositionally biased region" description="Basic and acidic residues" evidence="4">
    <location>
        <begin position="1178"/>
        <end position="1210"/>
    </location>
</feature>
<evidence type="ECO:0000256" key="1">
    <source>
        <dbReference type="ARBA" id="ARBA00004123"/>
    </source>
</evidence>
<feature type="compositionally biased region" description="Basic and acidic residues" evidence="4">
    <location>
        <begin position="840"/>
        <end position="868"/>
    </location>
</feature>
<reference evidence="8 9" key="1">
    <citation type="journal article" date="2015" name="BMC Genomics">
        <title>Insights from the genome of Ophiocordyceps polyrhachis-furcata to pathogenicity and host specificity in insect fungi.</title>
        <authorList>
            <person name="Wichadakul D."/>
            <person name="Kobmoo N."/>
            <person name="Ingsriswang S."/>
            <person name="Tangphatsornruang S."/>
            <person name="Chantasingh D."/>
            <person name="Luangsa-ard J.J."/>
            <person name="Eurwilaichitr L."/>
        </authorList>
    </citation>
    <scope>NUCLEOTIDE SEQUENCE [LARGE SCALE GENOMIC DNA]</scope>
    <source>
        <strain evidence="8 9">BCC 54312</strain>
    </source>
</reference>
<comment type="similarity">
    <text evidence="2">Belongs to the SURF6 family.</text>
</comment>
<protein>
    <recommendedName>
        <fullName evidence="10">Ribosomal RNA-processing protein 14/surfeit locus protein 6 C-terminal domain-containing protein</fullName>
    </recommendedName>
</protein>
<evidence type="ECO:0000259" key="5">
    <source>
        <dbReference type="Pfam" id="PF04935"/>
    </source>
</evidence>
<feature type="compositionally biased region" description="Polar residues" evidence="4">
    <location>
        <begin position="456"/>
        <end position="467"/>
    </location>
</feature>
<dbReference type="PANTHER" id="PTHR14369">
    <property type="entry name" value="SURFEIT LOCUS PROTEIN 6"/>
    <property type="match status" value="1"/>
</dbReference>
<accession>A0A367LAX1</accession>
<dbReference type="AlphaFoldDB" id="A0A367LAX1"/>
<feature type="compositionally biased region" description="Acidic residues" evidence="4">
    <location>
        <begin position="471"/>
        <end position="490"/>
    </location>
</feature>
<dbReference type="OrthoDB" id="444809at2759"/>
<evidence type="ECO:0000259" key="6">
    <source>
        <dbReference type="Pfam" id="PF10252"/>
    </source>
</evidence>
<feature type="compositionally biased region" description="Acidic residues" evidence="4">
    <location>
        <begin position="535"/>
        <end position="545"/>
    </location>
</feature>
<dbReference type="EMBL" id="LKCN02000010">
    <property type="protein sequence ID" value="RCI11392.1"/>
    <property type="molecule type" value="Genomic_DNA"/>
</dbReference>
<dbReference type="InterPro" id="IPR019380">
    <property type="entry name" value="Casein_kinase_sb_PP28"/>
</dbReference>
<feature type="domain" description="Ribosomal RNA-processing protein 14 N-terminal" evidence="7">
    <location>
        <begin position="697"/>
        <end position="748"/>
    </location>
</feature>
<feature type="region of interest" description="Disordered" evidence="4">
    <location>
        <begin position="710"/>
        <end position="987"/>
    </location>
</feature>
<feature type="domain" description="Casein kinase substrate phosphoprotein PP28" evidence="6">
    <location>
        <begin position="554"/>
        <end position="639"/>
    </location>
</feature>
<feature type="compositionally biased region" description="Low complexity" evidence="4">
    <location>
        <begin position="869"/>
        <end position="879"/>
    </location>
</feature>
<dbReference type="PANTHER" id="PTHR14369:SF0">
    <property type="entry name" value="SURFEIT LOCUS PROTEIN 6"/>
    <property type="match status" value="1"/>
</dbReference>
<comment type="caution">
    <text evidence="8">The sequence shown here is derived from an EMBL/GenBank/DDBJ whole genome shotgun (WGS) entry which is preliminary data.</text>
</comment>